<gene>
    <name evidence="1" type="ORF">E7101_09520</name>
</gene>
<dbReference type="AlphaFoldDB" id="A0A9D5P1F9"/>
<sequence length="202" mass="23536">MQPSNKIEWTDENVEILRKYYDVETTSKVAERLGVSARTIVRKAKELGIYKPKLITKTKAVEDVIREMYPTHSLQEMSEKTHVCCRTVQRVALRLGLSRTKVEESQMRSRIRSKLMKVERARICFGLDQHTNIRLVTNQPKSRLRVKLKQEGYIVFRGNMTIYYPLELKRHLIQEENGKKLGLEFAPWCPPAIICNQSFLGA</sequence>
<proteinExistence type="predicted"/>
<protein>
    <submittedName>
        <fullName evidence="1">DNA-binding protein</fullName>
    </submittedName>
</protein>
<dbReference type="Gene3D" id="1.10.10.60">
    <property type="entry name" value="Homeodomain-like"/>
    <property type="match status" value="1"/>
</dbReference>
<dbReference type="GO" id="GO:0003677">
    <property type="term" value="F:DNA binding"/>
    <property type="evidence" value="ECO:0007669"/>
    <property type="project" value="UniProtKB-KW"/>
</dbReference>
<keyword evidence="1" id="KW-0238">DNA-binding</keyword>
<organism evidence="1 2">
    <name type="scientific">Xylanibacter ruminicola</name>
    <name type="common">Prevotella ruminicola</name>
    <dbReference type="NCBI Taxonomy" id="839"/>
    <lineage>
        <taxon>Bacteria</taxon>
        <taxon>Pseudomonadati</taxon>
        <taxon>Bacteroidota</taxon>
        <taxon>Bacteroidia</taxon>
        <taxon>Bacteroidales</taxon>
        <taxon>Prevotellaceae</taxon>
        <taxon>Xylanibacter</taxon>
    </lineage>
</organism>
<evidence type="ECO:0000313" key="1">
    <source>
        <dbReference type="EMBL" id="MBE6271176.1"/>
    </source>
</evidence>
<accession>A0A9D5P1F9</accession>
<dbReference type="EMBL" id="SUYC01000009">
    <property type="protein sequence ID" value="MBE6271176.1"/>
    <property type="molecule type" value="Genomic_DNA"/>
</dbReference>
<name>A0A9D5P1F9_XYLRU</name>
<comment type="caution">
    <text evidence="1">The sequence shown here is derived from an EMBL/GenBank/DDBJ whole genome shotgun (WGS) entry which is preliminary data.</text>
</comment>
<reference evidence="1" key="1">
    <citation type="submission" date="2019-04" db="EMBL/GenBank/DDBJ databases">
        <title>Evolution of Biomass-Degrading Anaerobic Consortia Revealed by Metagenomics.</title>
        <authorList>
            <person name="Peng X."/>
        </authorList>
    </citation>
    <scope>NUCLEOTIDE SEQUENCE</scope>
    <source>
        <strain evidence="1">SIG140</strain>
    </source>
</reference>
<evidence type="ECO:0000313" key="2">
    <source>
        <dbReference type="Proteomes" id="UP000806522"/>
    </source>
</evidence>
<dbReference type="Proteomes" id="UP000806522">
    <property type="component" value="Unassembled WGS sequence"/>
</dbReference>